<dbReference type="EMBL" id="BPLR01010532">
    <property type="protein sequence ID" value="GIY39935.1"/>
    <property type="molecule type" value="Genomic_DNA"/>
</dbReference>
<sequence>MAKELSTKELSTKSLSTICKDNCIKNGGEEDRSRKPDAWFYRGYYIPGLGEADQDFGGRLHFLRGTTA</sequence>
<accession>A0AAV4T593</accession>
<evidence type="ECO:0000313" key="1">
    <source>
        <dbReference type="EMBL" id="GIY39935.1"/>
    </source>
</evidence>
<dbReference type="AlphaFoldDB" id="A0AAV4T593"/>
<reference evidence="1 2" key="1">
    <citation type="submission" date="2021-06" db="EMBL/GenBank/DDBJ databases">
        <title>Caerostris extrusa draft genome.</title>
        <authorList>
            <person name="Kono N."/>
            <person name="Arakawa K."/>
        </authorList>
    </citation>
    <scope>NUCLEOTIDE SEQUENCE [LARGE SCALE GENOMIC DNA]</scope>
</reference>
<comment type="caution">
    <text evidence="1">The sequence shown here is derived from an EMBL/GenBank/DDBJ whole genome shotgun (WGS) entry which is preliminary data.</text>
</comment>
<keyword evidence="2" id="KW-1185">Reference proteome</keyword>
<name>A0AAV4T593_CAEEX</name>
<organism evidence="1 2">
    <name type="scientific">Caerostris extrusa</name>
    <name type="common">Bark spider</name>
    <name type="synonym">Caerostris bankana</name>
    <dbReference type="NCBI Taxonomy" id="172846"/>
    <lineage>
        <taxon>Eukaryota</taxon>
        <taxon>Metazoa</taxon>
        <taxon>Ecdysozoa</taxon>
        <taxon>Arthropoda</taxon>
        <taxon>Chelicerata</taxon>
        <taxon>Arachnida</taxon>
        <taxon>Araneae</taxon>
        <taxon>Araneomorphae</taxon>
        <taxon>Entelegynae</taxon>
        <taxon>Araneoidea</taxon>
        <taxon>Araneidae</taxon>
        <taxon>Caerostris</taxon>
    </lineage>
</organism>
<gene>
    <name evidence="1" type="ORF">CEXT_493761</name>
</gene>
<proteinExistence type="predicted"/>
<dbReference type="Proteomes" id="UP001054945">
    <property type="component" value="Unassembled WGS sequence"/>
</dbReference>
<protein>
    <submittedName>
        <fullName evidence="1">Uncharacterized protein</fullName>
    </submittedName>
</protein>
<evidence type="ECO:0000313" key="2">
    <source>
        <dbReference type="Proteomes" id="UP001054945"/>
    </source>
</evidence>